<feature type="region of interest" description="Disordered" evidence="1">
    <location>
        <begin position="186"/>
        <end position="227"/>
    </location>
</feature>
<sequence length="227" mass="22888">MAPVGGAGLRSGRVAEQEGVLVAAVVFVAVSGGRRAPGGLVGGGGGRRRRFGRRPRRRREEEGAVVGVLVEVGVGPPGLGRLAGRPRPRAGAGGGGVRQLVLEPLHLAGQPLHRVGVVGRHGAHAGPREERQQGLVGVERPLRSSGGGGSLGELGQGPGLQQPLQARHVLGGRRPPVALLVNARTAAAAAAPRQQVSGTGEDAPREEEDGAGGGVARLVGGNTRDKI</sequence>
<name>A0A4Z2F8J8_9TELE</name>
<dbReference type="Proteomes" id="UP000314294">
    <property type="component" value="Unassembled WGS sequence"/>
</dbReference>
<evidence type="ECO:0000313" key="2">
    <source>
        <dbReference type="EMBL" id="TNN37141.1"/>
    </source>
</evidence>
<evidence type="ECO:0000313" key="3">
    <source>
        <dbReference type="Proteomes" id="UP000314294"/>
    </source>
</evidence>
<feature type="region of interest" description="Disordered" evidence="1">
    <location>
        <begin position="38"/>
        <end position="58"/>
    </location>
</feature>
<evidence type="ECO:0000256" key="1">
    <source>
        <dbReference type="SAM" id="MobiDB-lite"/>
    </source>
</evidence>
<reference evidence="2 3" key="1">
    <citation type="submission" date="2019-03" db="EMBL/GenBank/DDBJ databases">
        <title>First draft genome of Liparis tanakae, snailfish: a comprehensive survey of snailfish specific genes.</title>
        <authorList>
            <person name="Kim W."/>
            <person name="Song I."/>
            <person name="Jeong J.-H."/>
            <person name="Kim D."/>
            <person name="Kim S."/>
            <person name="Ryu S."/>
            <person name="Song J.Y."/>
            <person name="Lee S.K."/>
        </authorList>
    </citation>
    <scope>NUCLEOTIDE SEQUENCE [LARGE SCALE GENOMIC DNA]</scope>
    <source>
        <tissue evidence="2">Muscle</tissue>
    </source>
</reference>
<comment type="caution">
    <text evidence="2">The sequence shown here is derived from an EMBL/GenBank/DDBJ whole genome shotgun (WGS) entry which is preliminary data.</text>
</comment>
<feature type="compositionally biased region" description="Basic residues" evidence="1">
    <location>
        <begin position="46"/>
        <end position="57"/>
    </location>
</feature>
<feature type="compositionally biased region" description="Gly residues" evidence="1">
    <location>
        <begin position="145"/>
        <end position="158"/>
    </location>
</feature>
<feature type="region of interest" description="Disordered" evidence="1">
    <location>
        <begin position="121"/>
        <end position="161"/>
    </location>
</feature>
<keyword evidence="3" id="KW-1185">Reference proteome</keyword>
<protein>
    <submittedName>
        <fullName evidence="2">Uncharacterized protein</fullName>
    </submittedName>
</protein>
<proteinExistence type="predicted"/>
<dbReference type="EMBL" id="SRLO01001527">
    <property type="protein sequence ID" value="TNN37141.1"/>
    <property type="molecule type" value="Genomic_DNA"/>
</dbReference>
<organism evidence="2 3">
    <name type="scientific">Liparis tanakae</name>
    <name type="common">Tanaka's snailfish</name>
    <dbReference type="NCBI Taxonomy" id="230148"/>
    <lineage>
        <taxon>Eukaryota</taxon>
        <taxon>Metazoa</taxon>
        <taxon>Chordata</taxon>
        <taxon>Craniata</taxon>
        <taxon>Vertebrata</taxon>
        <taxon>Euteleostomi</taxon>
        <taxon>Actinopterygii</taxon>
        <taxon>Neopterygii</taxon>
        <taxon>Teleostei</taxon>
        <taxon>Neoteleostei</taxon>
        <taxon>Acanthomorphata</taxon>
        <taxon>Eupercaria</taxon>
        <taxon>Perciformes</taxon>
        <taxon>Cottioidei</taxon>
        <taxon>Cottales</taxon>
        <taxon>Liparidae</taxon>
        <taxon>Liparis</taxon>
    </lineage>
</organism>
<dbReference type="AlphaFoldDB" id="A0A4Z2F8J8"/>
<gene>
    <name evidence="2" type="ORF">EYF80_052685</name>
</gene>
<accession>A0A4Z2F8J8</accession>